<protein>
    <recommendedName>
        <fullName evidence="1">Thoeris protein ThsB TIR-like domain-containing protein</fullName>
    </recommendedName>
</protein>
<dbReference type="InterPro" id="IPR015032">
    <property type="entry name" value="ThsB__TIR-like_domain"/>
</dbReference>
<organism evidence="2 3">
    <name type="scientific">Flavobacterium branchiophilum (strain FL-15)</name>
    <dbReference type="NCBI Taxonomy" id="1034807"/>
    <lineage>
        <taxon>Bacteria</taxon>
        <taxon>Pseudomonadati</taxon>
        <taxon>Bacteroidota</taxon>
        <taxon>Flavobacteriia</taxon>
        <taxon>Flavobacteriales</taxon>
        <taxon>Flavobacteriaceae</taxon>
        <taxon>Flavobacterium</taxon>
    </lineage>
</organism>
<dbReference type="InterPro" id="IPR035897">
    <property type="entry name" value="Toll_tir_struct_dom_sf"/>
</dbReference>
<evidence type="ECO:0000313" key="2">
    <source>
        <dbReference type="EMBL" id="CCB69105.1"/>
    </source>
</evidence>
<dbReference type="AlphaFoldDB" id="G2Z7J3"/>
<dbReference type="KEGG" id="fbr:FBFL15_1012"/>
<gene>
    <name evidence="2" type="ordered locus">FBFL15_1012</name>
</gene>
<evidence type="ECO:0000259" key="1">
    <source>
        <dbReference type="Pfam" id="PF08937"/>
    </source>
</evidence>
<dbReference type="EMBL" id="FQ859183">
    <property type="protein sequence ID" value="CCB69105.1"/>
    <property type="molecule type" value="Genomic_DNA"/>
</dbReference>
<dbReference type="eggNOG" id="ENOG502ZBUE">
    <property type="taxonomic scope" value="Bacteria"/>
</dbReference>
<dbReference type="HOGENOM" id="CLU_105336_0_0_10"/>
<accession>G2Z7J3</accession>
<reference evidence="2 3" key="1">
    <citation type="journal article" date="2011" name="Appl. Environ. Microbiol.">
        <title>Complete genome sequence of the fish pathogen Flavobacterium branchiophilum.</title>
        <authorList>
            <consortium name="1:IP"/>
            <consortium name="Microbial Evolutionary Genomics,F-75015 Paris"/>
            <consortium name="France 2:CNRS"/>
            <consortium name="URA2171"/>
            <consortium name="F-75015 Paris,France 3:Unite de Virologie et Immunologie Mol."/>
            <consortium name="INRA,78352 Jouy en Josas Cedex"/>
            <consortium name="France. 4:Unite de Mathemathique"/>
            <consortium name="Informatique et Genome,INRA"/>
            <consortium name="78352 Jouy en Josas Cedex"/>
            <consortium name="France. 5:CEA/Genoscope"/>
            <consortium name="Evry"/>
            <consortium name="France"/>
            <person name="Touchon M."/>
            <person name="Barbier P."/>
            <person name="Bernardet J.F."/>
            <person name="Loux V."/>
            <person name="Vacherie B."/>
            <person name="Barbe V."/>
            <person name="Rocha E.P."/>
            <person name="Duchaud E."/>
        </authorList>
    </citation>
    <scope>NUCLEOTIDE SEQUENCE [LARGE SCALE GENOMIC DNA]</scope>
    <source>
        <strain evidence="2 3">FL-15</strain>
    </source>
</reference>
<feature type="domain" description="Thoeris protein ThsB TIR-like" evidence="1">
    <location>
        <begin position="6"/>
        <end position="124"/>
    </location>
</feature>
<dbReference type="Gene3D" id="3.40.50.10140">
    <property type="entry name" value="Toll/interleukin-1 receptor homology (TIR) domain"/>
    <property type="match status" value="1"/>
</dbReference>
<proteinExistence type="predicted"/>
<dbReference type="STRING" id="1034807.FBFL15_1012"/>
<dbReference type="RefSeq" id="WP_014083575.1">
    <property type="nucleotide sequence ID" value="NC_016001.1"/>
</dbReference>
<dbReference type="Proteomes" id="UP000009186">
    <property type="component" value="Chromosome"/>
</dbReference>
<keyword evidence="3" id="KW-1185">Reference proteome</keyword>
<name>G2Z7J3_FLABF</name>
<evidence type="ECO:0000313" key="3">
    <source>
        <dbReference type="Proteomes" id="UP000009186"/>
    </source>
</evidence>
<dbReference type="Pfam" id="PF08937">
    <property type="entry name" value="ThsB_TIR"/>
    <property type="match status" value="1"/>
</dbReference>
<sequence length="223" mass="25858">MARKIFVSYKYSDSKVAGLGNNFNTTARDFVTKLEEKLSQDHIYKGEKDGQSLADFEDTTIESKLRDKIYDSSLTIVLISKGMKELLTDEKDQWIPWEISYSLKEHSRNGITSKSNAVLAVVLPDETVSYDYYITENSCTKCNCRTLNTPFLFKILKDNMFNIKKPVYNDCSNHTVNPVYVGWSSYIYSVKWNDFIGNIEKYLKIAYDIHANIENYKITKMHK</sequence>